<comment type="caution">
    <text evidence="2">The sequence shown here is derived from an EMBL/GenBank/DDBJ whole genome shotgun (WGS) entry which is preliminary data.</text>
</comment>
<sequence length="173" mass="20621">MRVCYTYFQTLIECGMMRCAINEGERLLKLSEGDSLGVRYQLMHLYAYTEDEMHALALHKKYGGYEETQMLLPLAILYYKQNQFDKAKDYWNRLAKVNRDTKKFMRLEAKHDGYSLHMEQGMYGYRPGTIEELVDTYLNSTYLFNATPYFSQWAYQYLRTQTASKKKKPKNEE</sequence>
<name>A0ABQ1E0T8_9FIRM</name>
<accession>A0ABQ1E0T8</accession>
<evidence type="ECO:0000256" key="1">
    <source>
        <dbReference type="PROSITE-ProRule" id="PRU00339"/>
    </source>
</evidence>
<dbReference type="InterPro" id="IPR011990">
    <property type="entry name" value="TPR-like_helical_dom_sf"/>
</dbReference>
<proteinExistence type="predicted"/>
<dbReference type="EMBL" id="BLYJ01000020">
    <property type="protein sequence ID" value="GFO88552.1"/>
    <property type="molecule type" value="Genomic_DNA"/>
</dbReference>
<keyword evidence="3" id="KW-1185">Reference proteome</keyword>
<dbReference type="InterPro" id="IPR019734">
    <property type="entry name" value="TPR_rpt"/>
</dbReference>
<dbReference type="Proteomes" id="UP000620147">
    <property type="component" value="Unassembled WGS sequence"/>
</dbReference>
<evidence type="ECO:0008006" key="4">
    <source>
        <dbReference type="Google" id="ProtNLM"/>
    </source>
</evidence>
<keyword evidence="1" id="KW-0802">TPR repeat</keyword>
<reference evidence="2 3" key="1">
    <citation type="submission" date="2020-06" db="EMBL/GenBank/DDBJ databases">
        <title>Characterization of fructooligosaccharide metabolism and fructooligosaccharide-degrading enzymes in human commensal butyrate producers.</title>
        <authorList>
            <person name="Tanno H."/>
            <person name="Fujii T."/>
            <person name="Hirano K."/>
            <person name="Maeno S."/>
            <person name="Tonozuka T."/>
            <person name="Sakamoto M."/>
            <person name="Ohkuma M."/>
            <person name="Tochio T."/>
            <person name="Endo A."/>
        </authorList>
    </citation>
    <scope>NUCLEOTIDE SEQUENCE [LARGE SCALE GENOMIC DNA]</scope>
    <source>
        <strain evidence="2 3">JCM 31056</strain>
    </source>
</reference>
<dbReference type="Gene3D" id="1.25.40.10">
    <property type="entry name" value="Tetratricopeptide repeat domain"/>
    <property type="match status" value="1"/>
</dbReference>
<evidence type="ECO:0000313" key="3">
    <source>
        <dbReference type="Proteomes" id="UP000620147"/>
    </source>
</evidence>
<organism evidence="2 3">
    <name type="scientific">Butyricicoccus faecihominis</name>
    <dbReference type="NCBI Taxonomy" id="1712515"/>
    <lineage>
        <taxon>Bacteria</taxon>
        <taxon>Bacillati</taxon>
        <taxon>Bacillota</taxon>
        <taxon>Clostridia</taxon>
        <taxon>Eubacteriales</taxon>
        <taxon>Butyricicoccaceae</taxon>
        <taxon>Butyricicoccus</taxon>
    </lineage>
</organism>
<protein>
    <recommendedName>
        <fullName evidence="4">Tetratricopeptide repeat protein</fullName>
    </recommendedName>
</protein>
<feature type="repeat" description="TPR" evidence="1">
    <location>
        <begin position="68"/>
        <end position="101"/>
    </location>
</feature>
<evidence type="ECO:0000313" key="2">
    <source>
        <dbReference type="EMBL" id="GFO88552.1"/>
    </source>
</evidence>
<dbReference type="PROSITE" id="PS50005">
    <property type="entry name" value="TPR"/>
    <property type="match status" value="1"/>
</dbReference>
<gene>
    <name evidence="2" type="ORF">BUFA31_17160</name>
</gene>